<dbReference type="RefSeq" id="WP_272470220.1">
    <property type="nucleotide sequence ID" value="NZ_JAMRYU010000006.1"/>
</dbReference>
<keyword evidence="4" id="KW-1003">Cell membrane</keyword>
<dbReference type="GO" id="GO:0022857">
    <property type="term" value="F:transmembrane transporter activity"/>
    <property type="evidence" value="ECO:0007669"/>
    <property type="project" value="InterPro"/>
</dbReference>
<dbReference type="InterPro" id="IPR037294">
    <property type="entry name" value="ABC_BtuC-like"/>
</dbReference>
<feature type="transmembrane region" description="Helical" evidence="8">
    <location>
        <begin position="194"/>
        <end position="213"/>
    </location>
</feature>
<dbReference type="EMBL" id="JAMRYU010000006">
    <property type="protein sequence ID" value="MDC4240026.1"/>
    <property type="molecule type" value="Genomic_DNA"/>
</dbReference>
<evidence type="ECO:0000256" key="4">
    <source>
        <dbReference type="ARBA" id="ARBA00022475"/>
    </source>
</evidence>
<dbReference type="PANTHER" id="PTHR30472:SF30">
    <property type="entry name" value="IRON-UPTAKE SYSTEM PERMEASE PROTEIN FEUB"/>
    <property type="match status" value="1"/>
</dbReference>
<feature type="transmembrane region" description="Helical" evidence="8">
    <location>
        <begin position="310"/>
        <end position="326"/>
    </location>
</feature>
<dbReference type="Proteomes" id="UP001141183">
    <property type="component" value="Unassembled WGS sequence"/>
</dbReference>
<feature type="transmembrane region" description="Helical" evidence="8">
    <location>
        <begin position="66"/>
        <end position="84"/>
    </location>
</feature>
<gene>
    <name evidence="9" type="ORF">NE398_07600</name>
</gene>
<evidence type="ECO:0000313" key="10">
    <source>
        <dbReference type="Proteomes" id="UP001141183"/>
    </source>
</evidence>
<feature type="transmembrane region" description="Helical" evidence="8">
    <location>
        <begin position="120"/>
        <end position="139"/>
    </location>
</feature>
<dbReference type="InterPro" id="IPR000522">
    <property type="entry name" value="ABC_transptr_permease_BtuC"/>
</dbReference>
<keyword evidence="6 8" id="KW-1133">Transmembrane helix</keyword>
<dbReference type="GO" id="GO:0033214">
    <property type="term" value="P:siderophore-iron import into cell"/>
    <property type="evidence" value="ECO:0007669"/>
    <property type="project" value="TreeGrafter"/>
</dbReference>
<keyword evidence="3" id="KW-0813">Transport</keyword>
<dbReference type="FunFam" id="1.10.3470.10:FF:000001">
    <property type="entry name" value="Vitamin B12 ABC transporter permease BtuC"/>
    <property type="match status" value="1"/>
</dbReference>
<reference evidence="9" key="1">
    <citation type="submission" date="2022-05" db="EMBL/GenBank/DDBJ databases">
        <title>Draft genome sequence of Clostridium tertium strain CP3 isolated from Peru.</title>
        <authorList>
            <person name="Hurtado R."/>
            <person name="Lima L."/>
            <person name="Sousa T."/>
            <person name="Jaiswal A.K."/>
            <person name="Tiwari S."/>
            <person name="Maturrano L."/>
            <person name="Brenig B."/>
            <person name="Azevedo V."/>
        </authorList>
    </citation>
    <scope>NUCLEOTIDE SEQUENCE</scope>
    <source>
        <strain evidence="9">CP3</strain>
    </source>
</reference>
<keyword evidence="5 8" id="KW-0812">Transmembrane</keyword>
<accession>A0A9X3XKK9</accession>
<evidence type="ECO:0000313" key="9">
    <source>
        <dbReference type="EMBL" id="MDC4240026.1"/>
    </source>
</evidence>
<dbReference type="Gene3D" id="1.10.3470.10">
    <property type="entry name" value="ABC transporter involved in vitamin B12 uptake, BtuC"/>
    <property type="match status" value="1"/>
</dbReference>
<organism evidence="9 10">
    <name type="scientific">Clostridium tertium</name>
    <dbReference type="NCBI Taxonomy" id="1559"/>
    <lineage>
        <taxon>Bacteria</taxon>
        <taxon>Bacillati</taxon>
        <taxon>Bacillota</taxon>
        <taxon>Clostridia</taxon>
        <taxon>Eubacteriales</taxon>
        <taxon>Clostridiaceae</taxon>
        <taxon>Clostridium</taxon>
    </lineage>
</organism>
<evidence type="ECO:0000256" key="2">
    <source>
        <dbReference type="ARBA" id="ARBA00007935"/>
    </source>
</evidence>
<comment type="subcellular location">
    <subcellularLocation>
        <location evidence="1">Cell membrane</location>
        <topology evidence="1">Multi-pass membrane protein</topology>
    </subcellularLocation>
</comment>
<feature type="transmembrane region" description="Helical" evidence="8">
    <location>
        <begin position="96"/>
        <end position="114"/>
    </location>
</feature>
<dbReference type="SUPFAM" id="SSF81345">
    <property type="entry name" value="ABC transporter involved in vitamin B12 uptake, BtuC"/>
    <property type="match status" value="1"/>
</dbReference>
<dbReference type="Pfam" id="PF01032">
    <property type="entry name" value="FecCD"/>
    <property type="match status" value="1"/>
</dbReference>
<comment type="similarity">
    <text evidence="2">Belongs to the binding-protein-dependent transport system permease family. FecCD subfamily.</text>
</comment>
<evidence type="ECO:0000256" key="3">
    <source>
        <dbReference type="ARBA" id="ARBA00022448"/>
    </source>
</evidence>
<feature type="transmembrane region" description="Helical" evidence="8">
    <location>
        <begin position="280"/>
        <end position="298"/>
    </location>
</feature>
<sequence>MKNLNKKFLLILIICLVGIVSVTVLSVRMGTKSIPKEVVFDAIFNFDESNVDHIIIRNNRLPRSTAVLVVGGFLAIAGSIMQGITRNYLASPSLMGVNDGSAFLITIAMVFYPGLSNGSLILVSIIGSVIGAVLVLGIGSSIKNGLSPVRLAIIGTIVGSFLSSLGSAIAMYFQVSQSISSWYNTKVHTVNSDLLKIIIPIGVIGIIVAIIIAKDITISSLGEDIAISLGQRTNIVKYLSMGAVVLLTATSVALVGKIAFVGLVIPNITRMIVGHDYKYIIPYSLIGGAFFLGLCDLLSRYIAFPFETPIGTVTAIIGVPFFLYMIKTKGGSKDA</sequence>
<feature type="transmembrane region" description="Helical" evidence="8">
    <location>
        <begin position="151"/>
        <end position="174"/>
    </location>
</feature>
<evidence type="ECO:0000256" key="1">
    <source>
        <dbReference type="ARBA" id="ARBA00004651"/>
    </source>
</evidence>
<evidence type="ECO:0000256" key="6">
    <source>
        <dbReference type="ARBA" id="ARBA00022989"/>
    </source>
</evidence>
<protein>
    <submittedName>
        <fullName evidence="9">Iron ABC transporter permease</fullName>
    </submittedName>
</protein>
<dbReference type="AlphaFoldDB" id="A0A9X3XKK9"/>
<dbReference type="GO" id="GO:0005886">
    <property type="term" value="C:plasma membrane"/>
    <property type="evidence" value="ECO:0007669"/>
    <property type="project" value="UniProtKB-SubCell"/>
</dbReference>
<proteinExistence type="inferred from homology"/>
<keyword evidence="7 8" id="KW-0472">Membrane</keyword>
<evidence type="ECO:0000256" key="5">
    <source>
        <dbReference type="ARBA" id="ARBA00022692"/>
    </source>
</evidence>
<dbReference type="CDD" id="cd06550">
    <property type="entry name" value="TM_ABC_iron-siderophores_like"/>
    <property type="match status" value="1"/>
</dbReference>
<evidence type="ECO:0000256" key="8">
    <source>
        <dbReference type="SAM" id="Phobius"/>
    </source>
</evidence>
<name>A0A9X3XKK9_9CLOT</name>
<comment type="caution">
    <text evidence="9">The sequence shown here is derived from an EMBL/GenBank/DDBJ whole genome shotgun (WGS) entry which is preliminary data.</text>
</comment>
<dbReference type="PANTHER" id="PTHR30472">
    <property type="entry name" value="FERRIC ENTEROBACTIN TRANSPORT SYSTEM PERMEASE PROTEIN"/>
    <property type="match status" value="1"/>
</dbReference>
<feature type="transmembrane region" description="Helical" evidence="8">
    <location>
        <begin position="238"/>
        <end position="260"/>
    </location>
</feature>
<evidence type="ECO:0000256" key="7">
    <source>
        <dbReference type="ARBA" id="ARBA00023136"/>
    </source>
</evidence>
<keyword evidence="10" id="KW-1185">Reference proteome</keyword>